<gene>
    <name evidence="2" type="ORF">B0T18DRAFT_385652</name>
</gene>
<proteinExistence type="predicted"/>
<dbReference type="EMBL" id="JAUKUD010000001">
    <property type="protein sequence ID" value="KAK0753645.1"/>
    <property type="molecule type" value="Genomic_DNA"/>
</dbReference>
<evidence type="ECO:0000256" key="1">
    <source>
        <dbReference type="SAM" id="MobiDB-lite"/>
    </source>
</evidence>
<evidence type="ECO:0000313" key="3">
    <source>
        <dbReference type="Proteomes" id="UP001172155"/>
    </source>
</evidence>
<feature type="compositionally biased region" description="Polar residues" evidence="1">
    <location>
        <begin position="19"/>
        <end position="45"/>
    </location>
</feature>
<accession>A0AA40KC93</accession>
<dbReference type="AlphaFoldDB" id="A0AA40KC93"/>
<sequence>MTSPPSPKVDIFSIIPQPYQQRASHTNTPGTQSHNVDPKLSNQPSLHPHRDRISASMPYVRMWNCHMCGVQNSVAINPACTNIDCQHHRDSCCEEEVIKVG</sequence>
<feature type="region of interest" description="Disordered" evidence="1">
    <location>
        <begin position="19"/>
        <end position="52"/>
    </location>
</feature>
<reference evidence="2" key="1">
    <citation type="submission" date="2023-06" db="EMBL/GenBank/DDBJ databases">
        <title>Genome-scale phylogeny and comparative genomics of the fungal order Sordariales.</title>
        <authorList>
            <consortium name="Lawrence Berkeley National Laboratory"/>
            <person name="Hensen N."/>
            <person name="Bonometti L."/>
            <person name="Westerberg I."/>
            <person name="Brannstrom I.O."/>
            <person name="Guillou S."/>
            <person name="Cros-Aarteil S."/>
            <person name="Calhoun S."/>
            <person name="Haridas S."/>
            <person name="Kuo A."/>
            <person name="Mondo S."/>
            <person name="Pangilinan J."/>
            <person name="Riley R."/>
            <person name="LaButti K."/>
            <person name="Andreopoulos B."/>
            <person name="Lipzen A."/>
            <person name="Chen C."/>
            <person name="Yanf M."/>
            <person name="Daum C."/>
            <person name="Ng V."/>
            <person name="Clum A."/>
            <person name="Steindorff A."/>
            <person name="Ohm R."/>
            <person name="Martin F."/>
            <person name="Silar P."/>
            <person name="Natvig D."/>
            <person name="Lalanne C."/>
            <person name="Gautier V."/>
            <person name="Ament-velasquez S.L."/>
            <person name="Kruys A."/>
            <person name="Hutchinson M.I."/>
            <person name="Powell A.J."/>
            <person name="Barry K."/>
            <person name="Miller A.N."/>
            <person name="Grigoriev I.V."/>
            <person name="Debuchy R."/>
            <person name="Gladieux P."/>
            <person name="Thoren M.H."/>
            <person name="Johannesson H."/>
        </authorList>
    </citation>
    <scope>NUCLEOTIDE SEQUENCE</scope>
    <source>
        <strain evidence="2">SMH3187-1</strain>
    </source>
</reference>
<protein>
    <submittedName>
        <fullName evidence="2">Uncharacterized protein</fullName>
    </submittedName>
</protein>
<keyword evidence="3" id="KW-1185">Reference proteome</keyword>
<dbReference type="Proteomes" id="UP001172155">
    <property type="component" value="Unassembled WGS sequence"/>
</dbReference>
<evidence type="ECO:0000313" key="2">
    <source>
        <dbReference type="EMBL" id="KAK0753645.1"/>
    </source>
</evidence>
<name>A0AA40KC93_9PEZI</name>
<comment type="caution">
    <text evidence="2">The sequence shown here is derived from an EMBL/GenBank/DDBJ whole genome shotgun (WGS) entry which is preliminary data.</text>
</comment>
<organism evidence="2 3">
    <name type="scientific">Schizothecium vesticola</name>
    <dbReference type="NCBI Taxonomy" id="314040"/>
    <lineage>
        <taxon>Eukaryota</taxon>
        <taxon>Fungi</taxon>
        <taxon>Dikarya</taxon>
        <taxon>Ascomycota</taxon>
        <taxon>Pezizomycotina</taxon>
        <taxon>Sordariomycetes</taxon>
        <taxon>Sordariomycetidae</taxon>
        <taxon>Sordariales</taxon>
        <taxon>Schizotheciaceae</taxon>
        <taxon>Schizothecium</taxon>
    </lineage>
</organism>